<gene>
    <name evidence="1" type="ORF">HW932_01875</name>
</gene>
<sequence>MNLPRTERYAYKAQRFESPEAQYKRAWLLRKTHRPDAEPAWVRLVLGPRDLSPSARY</sequence>
<comment type="caution">
    <text evidence="1">The sequence shown here is derived from an EMBL/GenBank/DDBJ whole genome shotgun (WGS) entry which is preliminary data.</text>
</comment>
<evidence type="ECO:0000313" key="2">
    <source>
        <dbReference type="Proteomes" id="UP000592294"/>
    </source>
</evidence>
<dbReference type="Proteomes" id="UP000592294">
    <property type="component" value="Unassembled WGS sequence"/>
</dbReference>
<accession>A0A850R9X1</accession>
<keyword evidence="2" id="KW-1185">Reference proteome</keyword>
<dbReference type="RefSeq" id="WP_176974800.1">
    <property type="nucleotide sequence ID" value="NZ_JABZEO010000001.1"/>
</dbReference>
<organism evidence="1 2">
    <name type="scientific">Allochromatium humboldtianum</name>
    <dbReference type="NCBI Taxonomy" id="504901"/>
    <lineage>
        <taxon>Bacteria</taxon>
        <taxon>Pseudomonadati</taxon>
        <taxon>Pseudomonadota</taxon>
        <taxon>Gammaproteobacteria</taxon>
        <taxon>Chromatiales</taxon>
        <taxon>Chromatiaceae</taxon>
        <taxon>Allochromatium</taxon>
    </lineage>
</organism>
<protein>
    <submittedName>
        <fullName evidence="1">Uncharacterized protein</fullName>
    </submittedName>
</protein>
<reference evidence="1 2" key="1">
    <citation type="submission" date="2020-06" db="EMBL/GenBank/DDBJ databases">
        <title>Whole-genome sequence of Allochromatium humboldtianum DSM 21881, type strain.</title>
        <authorList>
            <person name="Kyndt J.A."/>
            <person name="Meyer T.E."/>
        </authorList>
    </citation>
    <scope>NUCLEOTIDE SEQUENCE [LARGE SCALE GENOMIC DNA]</scope>
    <source>
        <strain evidence="1 2">DSM 21881</strain>
    </source>
</reference>
<proteinExistence type="predicted"/>
<name>A0A850R9X1_9GAMM</name>
<dbReference type="AlphaFoldDB" id="A0A850R9X1"/>
<evidence type="ECO:0000313" key="1">
    <source>
        <dbReference type="EMBL" id="NVZ08007.1"/>
    </source>
</evidence>
<dbReference type="EMBL" id="JABZEO010000001">
    <property type="protein sequence ID" value="NVZ08007.1"/>
    <property type="molecule type" value="Genomic_DNA"/>
</dbReference>